<keyword evidence="4" id="KW-1185">Reference proteome</keyword>
<dbReference type="InterPro" id="IPR003488">
    <property type="entry name" value="DprA"/>
</dbReference>
<dbReference type="Proteomes" id="UP000070299">
    <property type="component" value="Unassembled WGS sequence"/>
</dbReference>
<name>A0A148KKH9_9ALTE</name>
<evidence type="ECO:0000256" key="1">
    <source>
        <dbReference type="ARBA" id="ARBA00006525"/>
    </source>
</evidence>
<comment type="similarity">
    <text evidence="1">Belongs to the DprA/Smf family.</text>
</comment>
<accession>A0A148KKH9</accession>
<sequence>MLSTMDLKTLFALALQNFEVKASEIFHIFSNVDLSKIKSISDIRDLMNESNLALFFPSEKSWNYALNIDEENLKYSIKSYSILSKGYPNHLKAIDNPPAVLHVRGSVEILQAIKGVAIVGSRKTSKAGEIIAQRIAGQAVSKGWIVVSGLALGIDAAAHIGALSVGVSGATVAVLAHGLEKAKPSANKGIGEAILGNGGAWVSEHPVGTPALPAQFVSRNRIQLGLSVGSIIVEAEEKSGSMTQARFCIQQKRPLFAVVPETISNSLNLVSSGTQLLVKKMGASPIKSKEDYPSMFERFDRQQKMMESL</sequence>
<dbReference type="PANTHER" id="PTHR43022">
    <property type="entry name" value="PROTEIN SMF"/>
    <property type="match status" value="1"/>
</dbReference>
<dbReference type="STRING" id="1799789.AX660_03235"/>
<protein>
    <recommendedName>
        <fullName evidence="2">Smf/DprA SLOG domain-containing protein</fullName>
    </recommendedName>
</protein>
<evidence type="ECO:0000313" key="3">
    <source>
        <dbReference type="EMBL" id="KXI26797.1"/>
    </source>
</evidence>
<dbReference type="RefSeq" id="WP_082769078.1">
    <property type="nucleotide sequence ID" value="NZ_LSNE01000020.1"/>
</dbReference>
<dbReference type="Gene3D" id="3.40.50.450">
    <property type="match status" value="1"/>
</dbReference>
<dbReference type="AlphaFoldDB" id="A0A148KKH9"/>
<evidence type="ECO:0000313" key="4">
    <source>
        <dbReference type="Proteomes" id="UP000070299"/>
    </source>
</evidence>
<dbReference type="PANTHER" id="PTHR43022:SF1">
    <property type="entry name" value="PROTEIN SMF"/>
    <property type="match status" value="1"/>
</dbReference>
<dbReference type="OrthoDB" id="9785707at2"/>
<reference evidence="4" key="1">
    <citation type="submission" date="2016-02" db="EMBL/GenBank/DDBJ databases">
        <authorList>
            <person name="Schultz-Johansen M."/>
            <person name="Glaring M.A."/>
            <person name="Bech P.K."/>
            <person name="Stougaard P."/>
        </authorList>
    </citation>
    <scope>NUCLEOTIDE SEQUENCE [LARGE SCALE GENOMIC DNA]</scope>
    <source>
        <strain evidence="4">S66</strain>
    </source>
</reference>
<comment type="caution">
    <text evidence="3">The sequence shown here is derived from an EMBL/GenBank/DDBJ whole genome shotgun (WGS) entry which is preliminary data.</text>
</comment>
<dbReference type="InterPro" id="IPR057666">
    <property type="entry name" value="DrpA_SLOG"/>
</dbReference>
<dbReference type="GO" id="GO:0009294">
    <property type="term" value="P:DNA-mediated transformation"/>
    <property type="evidence" value="ECO:0007669"/>
    <property type="project" value="InterPro"/>
</dbReference>
<evidence type="ECO:0000259" key="2">
    <source>
        <dbReference type="Pfam" id="PF02481"/>
    </source>
</evidence>
<organism evidence="3 4">
    <name type="scientific">Paraglaciecola hydrolytica</name>
    <dbReference type="NCBI Taxonomy" id="1799789"/>
    <lineage>
        <taxon>Bacteria</taxon>
        <taxon>Pseudomonadati</taxon>
        <taxon>Pseudomonadota</taxon>
        <taxon>Gammaproteobacteria</taxon>
        <taxon>Alteromonadales</taxon>
        <taxon>Alteromonadaceae</taxon>
        <taxon>Paraglaciecola</taxon>
    </lineage>
</organism>
<dbReference type="Pfam" id="PF02481">
    <property type="entry name" value="DNA_processg_A"/>
    <property type="match status" value="1"/>
</dbReference>
<gene>
    <name evidence="3" type="ORF">AX660_03235</name>
</gene>
<dbReference type="SUPFAM" id="SSF102405">
    <property type="entry name" value="MCP/YpsA-like"/>
    <property type="match status" value="1"/>
</dbReference>
<dbReference type="EMBL" id="LSNE01000020">
    <property type="protein sequence ID" value="KXI26797.1"/>
    <property type="molecule type" value="Genomic_DNA"/>
</dbReference>
<proteinExistence type="inferred from homology"/>
<feature type="domain" description="Smf/DprA SLOG" evidence="2">
    <location>
        <begin position="82"/>
        <end position="292"/>
    </location>
</feature>